<dbReference type="EMBL" id="LJZR01000037">
    <property type="protein sequence ID" value="KPQ33176.1"/>
    <property type="molecule type" value="Genomic_DNA"/>
</dbReference>
<organism evidence="1 2">
    <name type="scientific">Phormidesmis priestleyi Ana</name>
    <dbReference type="NCBI Taxonomy" id="1666911"/>
    <lineage>
        <taxon>Bacteria</taxon>
        <taxon>Bacillati</taxon>
        <taxon>Cyanobacteriota</taxon>
        <taxon>Cyanophyceae</taxon>
        <taxon>Leptolyngbyales</taxon>
        <taxon>Leptolyngbyaceae</taxon>
        <taxon>Phormidesmis</taxon>
    </lineage>
</organism>
<gene>
    <name evidence="1" type="primary">cmr6</name>
    <name evidence="1" type="ORF">HLUCCA11_19420</name>
</gene>
<dbReference type="STRING" id="1666911.HLUCCA11_19420"/>
<accession>A0A0P7YRK6</accession>
<dbReference type="Proteomes" id="UP000050465">
    <property type="component" value="Unassembled WGS sequence"/>
</dbReference>
<comment type="caution">
    <text evidence="1">The sequence shown here is derived from an EMBL/GenBank/DDBJ whole genome shotgun (WGS) entry which is preliminary data.</text>
</comment>
<protein>
    <submittedName>
        <fullName evidence="1">Subtype III-B CRISPR module RAMP protein Cmr6</fullName>
    </submittedName>
</protein>
<dbReference type="PATRIC" id="fig|1666911.3.peg.2174"/>
<name>A0A0P7YRK6_9CYAN</name>
<proteinExistence type="predicted"/>
<reference evidence="1 2" key="1">
    <citation type="submission" date="2015-09" db="EMBL/GenBank/DDBJ databases">
        <title>Identification and resolution of microdiversity through metagenomic sequencing of parallel consortia.</title>
        <authorList>
            <person name="Nelson W.C."/>
            <person name="Romine M.F."/>
            <person name="Lindemann S.R."/>
        </authorList>
    </citation>
    <scope>NUCLEOTIDE SEQUENCE [LARGE SCALE GENOMIC DNA]</scope>
    <source>
        <strain evidence="1">Ana</strain>
    </source>
</reference>
<dbReference type="AlphaFoldDB" id="A0A0P7YRK6"/>
<evidence type="ECO:0000313" key="2">
    <source>
        <dbReference type="Proteomes" id="UP000050465"/>
    </source>
</evidence>
<evidence type="ECO:0000313" key="1">
    <source>
        <dbReference type="EMBL" id="KPQ33176.1"/>
    </source>
</evidence>
<sequence length="582" mass="65238">MTYLYSGLHLIELLEKQHHTRSQSGLFKSGTFTLSWRTKVGSFPHPDVETIVSAGEPCGAWRPAQGRAEDKRMVGDNWQDFEELPLHGYVPAASIRGIVRLWAKQRPEIAARMYYLLGNQDDQGITAGKIEFLDAWPETPTKLSLDIVNPQQAFQVYHEGQSTPLSLYTLGDGTEAIALKVAIRGIPGQVKAEEVEEVWQWVQHALSRHGIGSRTASGYGNMKPPTDFKAHSDLRLFNPQDGSKQFDFLLHSQGSAGPDMKTMELRAAHWRGWLRSWMLRFLLGVMSRPDAEATLGELMGTLESPVDKLSRKGCIRLQTNIGKPLEESDCQYPPFYGWVGNITISAPKEILNSIVLPVVRVAANVGGVGRGWRRPLHTFVMNNGRPASRGTLLRLKHKHKKKGTNDWVSVPYSLPIVPLKWSSLYDDWRLAVRAQWPNRVIEGFNNPAAEVFSPRSCAVYVLPGPPKEPIDRREMKWLEKDSFKTRGQGMDLVYRTRQGNPPRNYKRNPDLGGNAGSGGAYCSWVSVKGITVLNERKMPECKEVVCLFMGGQTPRAKHVRSQFLQDLENIEGGTHLFGVTPP</sequence>